<proteinExistence type="predicted"/>
<feature type="compositionally biased region" description="Basic and acidic residues" evidence="1">
    <location>
        <begin position="41"/>
        <end position="54"/>
    </location>
</feature>
<gene>
    <name evidence="2" type="primary">RRP5_2</name>
    <name evidence="2" type="ORF">H4R20_006249</name>
</gene>
<reference evidence="2" key="1">
    <citation type="submission" date="2022-07" db="EMBL/GenBank/DDBJ databases">
        <title>Phylogenomic reconstructions and comparative analyses of Kickxellomycotina fungi.</title>
        <authorList>
            <person name="Reynolds N.K."/>
            <person name="Stajich J.E."/>
            <person name="Barry K."/>
            <person name="Grigoriev I.V."/>
            <person name="Crous P."/>
            <person name="Smith M.E."/>
        </authorList>
    </citation>
    <scope>NUCLEOTIDE SEQUENCE</scope>
    <source>
        <strain evidence="2">NRRL 1565</strain>
    </source>
</reference>
<dbReference type="AlphaFoldDB" id="A0A9W8LRD1"/>
<keyword evidence="3" id="KW-1185">Reference proteome</keyword>
<name>A0A9W8LRD1_9FUNG</name>
<organism evidence="2 3">
    <name type="scientific">Coemansia guatemalensis</name>
    <dbReference type="NCBI Taxonomy" id="2761395"/>
    <lineage>
        <taxon>Eukaryota</taxon>
        <taxon>Fungi</taxon>
        <taxon>Fungi incertae sedis</taxon>
        <taxon>Zoopagomycota</taxon>
        <taxon>Kickxellomycotina</taxon>
        <taxon>Kickxellomycetes</taxon>
        <taxon>Kickxellales</taxon>
        <taxon>Kickxellaceae</taxon>
        <taxon>Coemansia</taxon>
    </lineage>
</organism>
<dbReference type="OrthoDB" id="412781at2759"/>
<sequence>MAGKREKPAKKGAKEKTKAARPATESSDFPRGGANGLTPLEFREIARQAEHEVLFSDGVTGGHTDSKRKQAGGNKDAKTRSKRLKKTDADSTGTDGHDADTTLPDDERVCQVESLSLKKLTKGALVFGTVSAIYELELR</sequence>
<evidence type="ECO:0000313" key="3">
    <source>
        <dbReference type="Proteomes" id="UP001140094"/>
    </source>
</evidence>
<accession>A0A9W8LRD1</accession>
<evidence type="ECO:0000256" key="1">
    <source>
        <dbReference type="SAM" id="MobiDB-lite"/>
    </source>
</evidence>
<feature type="non-terminal residue" evidence="2">
    <location>
        <position position="139"/>
    </location>
</feature>
<comment type="caution">
    <text evidence="2">The sequence shown here is derived from an EMBL/GenBank/DDBJ whole genome shotgun (WGS) entry which is preliminary data.</text>
</comment>
<dbReference type="Proteomes" id="UP001140094">
    <property type="component" value="Unassembled WGS sequence"/>
</dbReference>
<protein>
    <submittedName>
        <fullName evidence="2">rRNA biogenesis protein rrp5</fullName>
    </submittedName>
</protein>
<feature type="compositionally biased region" description="Basic and acidic residues" evidence="1">
    <location>
        <begin position="95"/>
        <end position="106"/>
    </location>
</feature>
<feature type="region of interest" description="Disordered" evidence="1">
    <location>
        <begin position="1"/>
        <end position="106"/>
    </location>
</feature>
<dbReference type="EMBL" id="JANBUO010002558">
    <property type="protein sequence ID" value="KAJ2794371.1"/>
    <property type="molecule type" value="Genomic_DNA"/>
</dbReference>
<evidence type="ECO:0000313" key="2">
    <source>
        <dbReference type="EMBL" id="KAJ2794371.1"/>
    </source>
</evidence>